<reference evidence="2 3" key="1">
    <citation type="submission" date="2018-03" db="EMBL/GenBank/DDBJ databases">
        <authorList>
            <person name="Keele B.F."/>
        </authorList>
    </citation>
    <scope>NUCLEOTIDE SEQUENCE [LARGE SCALE GENOMIC DNA]</scope>
    <source>
        <strain evidence="2 3">CECT 8626</strain>
    </source>
</reference>
<organism evidence="2 3">
    <name type="scientific">Albidovulum aquaemixtae</name>
    <dbReference type="NCBI Taxonomy" id="1542388"/>
    <lineage>
        <taxon>Bacteria</taxon>
        <taxon>Pseudomonadati</taxon>
        <taxon>Pseudomonadota</taxon>
        <taxon>Alphaproteobacteria</taxon>
        <taxon>Rhodobacterales</taxon>
        <taxon>Paracoccaceae</taxon>
        <taxon>Albidovulum</taxon>
    </lineage>
</organism>
<feature type="domain" description="ABM" evidence="1">
    <location>
        <begin position="2"/>
        <end position="94"/>
    </location>
</feature>
<dbReference type="Gene3D" id="3.30.70.100">
    <property type="match status" value="1"/>
</dbReference>
<sequence>MIIRIFQVTVHEGKEDEFRDFFLDTALPLMKRQDGLVSITPGLPRPESPQDFTMVMVWTDLGALRAFAGEDWRHAHIHADEANLVKARRLSHYELAESAS</sequence>
<protein>
    <recommendedName>
        <fullName evidence="1">ABM domain-containing protein</fullName>
    </recommendedName>
</protein>
<gene>
    <name evidence="2" type="ORF">DEA8626_01110</name>
</gene>
<dbReference type="OrthoDB" id="7210869at2"/>
<keyword evidence="3" id="KW-1185">Reference proteome</keyword>
<proteinExistence type="predicted"/>
<dbReference type="Proteomes" id="UP000244924">
    <property type="component" value="Unassembled WGS sequence"/>
</dbReference>
<dbReference type="SUPFAM" id="SSF54909">
    <property type="entry name" value="Dimeric alpha+beta barrel"/>
    <property type="match status" value="1"/>
</dbReference>
<dbReference type="InterPro" id="IPR007138">
    <property type="entry name" value="ABM_dom"/>
</dbReference>
<accession>A0A2R8B4P8</accession>
<dbReference type="InterPro" id="IPR011008">
    <property type="entry name" value="Dimeric_a/b-barrel"/>
</dbReference>
<dbReference type="EMBL" id="OMOQ01000001">
    <property type="protein sequence ID" value="SPH17587.1"/>
    <property type="molecule type" value="Genomic_DNA"/>
</dbReference>
<evidence type="ECO:0000313" key="2">
    <source>
        <dbReference type="EMBL" id="SPH17587.1"/>
    </source>
</evidence>
<dbReference type="RefSeq" id="WP_108852017.1">
    <property type="nucleotide sequence ID" value="NZ_OMOQ01000001.1"/>
</dbReference>
<evidence type="ECO:0000313" key="3">
    <source>
        <dbReference type="Proteomes" id="UP000244924"/>
    </source>
</evidence>
<evidence type="ECO:0000259" key="1">
    <source>
        <dbReference type="PROSITE" id="PS51725"/>
    </source>
</evidence>
<name>A0A2R8B4P8_9RHOB</name>
<dbReference type="AlphaFoldDB" id="A0A2R8B4P8"/>
<dbReference type="Pfam" id="PF03992">
    <property type="entry name" value="ABM"/>
    <property type="match status" value="1"/>
</dbReference>
<dbReference type="PROSITE" id="PS51725">
    <property type="entry name" value="ABM"/>
    <property type="match status" value="1"/>
</dbReference>